<keyword evidence="1" id="KW-0812">Transmembrane</keyword>
<accession>A0A0A2TC03</accession>
<feature type="transmembrane region" description="Helical" evidence="1">
    <location>
        <begin position="118"/>
        <end position="138"/>
    </location>
</feature>
<dbReference type="AlphaFoldDB" id="A0A0A2TC03"/>
<dbReference type="RefSeq" id="WP_036822382.1">
    <property type="nucleotide sequence ID" value="NZ_AVBF01000055.1"/>
</dbReference>
<feature type="transmembrane region" description="Helical" evidence="1">
    <location>
        <begin position="85"/>
        <end position="106"/>
    </location>
</feature>
<keyword evidence="1" id="KW-1133">Transmembrane helix</keyword>
<proteinExistence type="predicted"/>
<evidence type="ECO:0000256" key="1">
    <source>
        <dbReference type="SAM" id="Phobius"/>
    </source>
</evidence>
<dbReference type="EMBL" id="AVBF01000055">
    <property type="protein sequence ID" value="KGP71621.1"/>
    <property type="molecule type" value="Genomic_DNA"/>
</dbReference>
<reference evidence="2 3" key="1">
    <citation type="journal article" date="2015" name="Stand. Genomic Sci.">
        <title>High quality draft genome sequence of the moderately halophilic bacterium Pontibacillus yanchengensis Y32(T) and comparison among Pontibacillus genomes.</title>
        <authorList>
            <person name="Huang J."/>
            <person name="Qiao Z.X."/>
            <person name="Tang J.W."/>
            <person name="Wang G."/>
        </authorList>
    </citation>
    <scope>NUCLEOTIDE SEQUENCE [LARGE SCALE GENOMIC DNA]</scope>
    <source>
        <strain evidence="2 3">Y32</strain>
    </source>
</reference>
<keyword evidence="3" id="KW-1185">Reference proteome</keyword>
<evidence type="ECO:0000313" key="2">
    <source>
        <dbReference type="EMBL" id="KGP71621.1"/>
    </source>
</evidence>
<dbReference type="STRING" id="1385514.N782_17865"/>
<feature type="transmembrane region" description="Helical" evidence="1">
    <location>
        <begin position="45"/>
        <end position="65"/>
    </location>
</feature>
<gene>
    <name evidence="2" type="ORF">N782_17865</name>
</gene>
<comment type="caution">
    <text evidence="2">The sequence shown here is derived from an EMBL/GenBank/DDBJ whole genome shotgun (WGS) entry which is preliminary data.</text>
</comment>
<dbReference type="Proteomes" id="UP000030147">
    <property type="component" value="Unassembled WGS sequence"/>
</dbReference>
<evidence type="ECO:0000313" key="3">
    <source>
        <dbReference type="Proteomes" id="UP000030147"/>
    </source>
</evidence>
<feature type="transmembrane region" description="Helical" evidence="1">
    <location>
        <begin position="7"/>
        <end position="25"/>
    </location>
</feature>
<protein>
    <submittedName>
        <fullName evidence="2">Uncharacterized protein</fullName>
    </submittedName>
</protein>
<keyword evidence="1" id="KW-0472">Membrane</keyword>
<organism evidence="2 3">
    <name type="scientific">Pontibacillus yanchengensis Y32</name>
    <dbReference type="NCBI Taxonomy" id="1385514"/>
    <lineage>
        <taxon>Bacteria</taxon>
        <taxon>Bacillati</taxon>
        <taxon>Bacillota</taxon>
        <taxon>Bacilli</taxon>
        <taxon>Bacillales</taxon>
        <taxon>Bacillaceae</taxon>
        <taxon>Pontibacillus</taxon>
    </lineage>
</organism>
<sequence>MKAKGIIFLSGTLIYYLGLGVRYYTKSQGQTGPIGPNPDQNLLHTTLYGALMGLVFILLTTLTFIADHKNMDSKNVPINKRNRILWFFPSLAFYLMFFGFGTWVVMHAQAMETYTPGTLAMWVILLLLVLLTAIVSTAQYTKWIDDGKL</sequence>
<dbReference type="OrthoDB" id="9906546at2"/>
<dbReference type="eggNOG" id="ENOG5030CHU">
    <property type="taxonomic scope" value="Bacteria"/>
</dbReference>
<name>A0A0A2TC03_9BACI</name>